<dbReference type="OrthoDB" id="2333384at2759"/>
<dbReference type="GO" id="GO:0031625">
    <property type="term" value="F:ubiquitin protein ligase binding"/>
    <property type="evidence" value="ECO:0007669"/>
    <property type="project" value="TreeGrafter"/>
</dbReference>
<dbReference type="GO" id="GO:0030674">
    <property type="term" value="F:protein-macromolecule adaptor activity"/>
    <property type="evidence" value="ECO:0007669"/>
    <property type="project" value="TreeGrafter"/>
</dbReference>
<reference evidence="3" key="1">
    <citation type="submission" date="2013-08" db="EMBL/GenBank/DDBJ databases">
        <title>Gene expansion shapes genome architecture in the human pathogen Lichtheimia corymbifera: an evolutionary genomics analysis in the ancient terrestrial Mucorales (Mucoromycotina).</title>
        <authorList>
            <person name="Schwartze V.U."/>
            <person name="Winter S."/>
            <person name="Shelest E."/>
            <person name="Marcet-Houben M."/>
            <person name="Horn F."/>
            <person name="Wehner S."/>
            <person name="Hoffmann K."/>
            <person name="Riege K."/>
            <person name="Sammeth M."/>
            <person name="Nowrousian M."/>
            <person name="Valiante V."/>
            <person name="Linde J."/>
            <person name="Jacobsen I.D."/>
            <person name="Marz M."/>
            <person name="Brakhage A.A."/>
            <person name="Gabaldon T."/>
            <person name="Bocker S."/>
            <person name="Voigt K."/>
        </authorList>
    </citation>
    <scope>NUCLEOTIDE SEQUENCE [LARGE SCALE GENOMIC DNA]</scope>
    <source>
        <strain evidence="3">FSU 9682</strain>
    </source>
</reference>
<dbReference type="GO" id="GO:0070086">
    <property type="term" value="P:ubiquitin-dependent endocytosis"/>
    <property type="evidence" value="ECO:0007669"/>
    <property type="project" value="TreeGrafter"/>
</dbReference>
<dbReference type="EMBL" id="CBTN010000001">
    <property type="protein sequence ID" value="CDH48529.1"/>
    <property type="molecule type" value="Genomic_DNA"/>
</dbReference>
<dbReference type="STRING" id="1263082.A0A068RF14"/>
<proteinExistence type="predicted"/>
<dbReference type="GO" id="GO:0005886">
    <property type="term" value="C:plasma membrane"/>
    <property type="evidence" value="ECO:0007669"/>
    <property type="project" value="TreeGrafter"/>
</dbReference>
<dbReference type="Proteomes" id="UP000027586">
    <property type="component" value="Unassembled WGS sequence"/>
</dbReference>
<dbReference type="InterPro" id="IPR050357">
    <property type="entry name" value="Arrestin_domain-protein"/>
</dbReference>
<sequence>MNGSGIIAVDLSFPDTVQFFAGRPSKKTDLPSTPLSFPSVTYPRRQKLRGKLRIVMSQAIKLNQVEVRFNGHTELAWRDPLKSEHSFLAERMNERKTLRKSKSTLLEEATLPAGVTELGFEITIPGHLCPTFKSKFLDITYMITAKIVPAGAKLCKKPIRVEKEICLQKTLLPHDIATLAGYQVPLLTMSGASRRGDDDTIIRYEFRVPKWTCLDNDTIDFDGTFSISSPTSGITGIAKVEVDMVEQHFYHYDMTKDDKEDHLAETPIVFGDRLTKRHLFISHNEPSIYLFPPLDTNIAFSFPINNKHSQSDSSTSSPPCRIKSIPYAPTRLAPPDDDILPTSCSWILDSAQYYSPATIISKGNLSYSLDSPFLEIRHFIRLVIHPLASDTTTPQPVCIGLPIHITRKLTPPQTSSDELPTYNSITRDVERLPDYVTTMMDMAPAAAVAAHHNTDDEAALSPTPQEGMDEVDISDLYNAQRSRQSTHSSEYSNSTASSSHGKQNQLERILIQERRLEDFWIIP</sequence>
<dbReference type="VEuPathDB" id="FungiDB:LCOR_00305.1"/>
<evidence type="ECO:0000256" key="1">
    <source>
        <dbReference type="SAM" id="MobiDB-lite"/>
    </source>
</evidence>
<feature type="region of interest" description="Disordered" evidence="1">
    <location>
        <begin position="447"/>
        <end position="506"/>
    </location>
</feature>
<evidence type="ECO:0000313" key="3">
    <source>
        <dbReference type="EMBL" id="CDH48529.1"/>
    </source>
</evidence>
<dbReference type="Gene3D" id="2.60.40.640">
    <property type="match status" value="1"/>
</dbReference>
<accession>A0A068RF14</accession>
<dbReference type="PANTHER" id="PTHR11188:SF17">
    <property type="entry name" value="FI21816P1"/>
    <property type="match status" value="1"/>
</dbReference>
<keyword evidence="4" id="KW-1185">Reference proteome</keyword>
<feature type="compositionally biased region" description="Low complexity" evidence="1">
    <location>
        <begin position="485"/>
        <end position="499"/>
    </location>
</feature>
<dbReference type="InterPro" id="IPR011021">
    <property type="entry name" value="Arrestin-like_N"/>
</dbReference>
<name>A0A068RF14_9FUNG</name>
<gene>
    <name evidence="3" type="ORF">LCOR_00305.1</name>
</gene>
<comment type="caution">
    <text evidence="3">The sequence shown here is derived from an EMBL/GenBank/DDBJ whole genome shotgun (WGS) entry which is preliminary data.</text>
</comment>
<protein>
    <recommendedName>
        <fullName evidence="2">Arrestin-like N-terminal domain-containing protein</fullName>
    </recommendedName>
</protein>
<dbReference type="AlphaFoldDB" id="A0A068RF14"/>
<dbReference type="InterPro" id="IPR014752">
    <property type="entry name" value="Arrestin-like_C"/>
</dbReference>
<evidence type="ECO:0000259" key="2">
    <source>
        <dbReference type="Pfam" id="PF00339"/>
    </source>
</evidence>
<dbReference type="PANTHER" id="PTHR11188">
    <property type="entry name" value="ARRESTIN DOMAIN CONTAINING PROTEIN"/>
    <property type="match status" value="1"/>
</dbReference>
<organism evidence="3 4">
    <name type="scientific">Lichtheimia corymbifera JMRC:FSU:9682</name>
    <dbReference type="NCBI Taxonomy" id="1263082"/>
    <lineage>
        <taxon>Eukaryota</taxon>
        <taxon>Fungi</taxon>
        <taxon>Fungi incertae sedis</taxon>
        <taxon>Mucoromycota</taxon>
        <taxon>Mucoromycotina</taxon>
        <taxon>Mucoromycetes</taxon>
        <taxon>Mucorales</taxon>
        <taxon>Lichtheimiaceae</taxon>
        <taxon>Lichtheimia</taxon>
    </lineage>
</organism>
<dbReference type="Pfam" id="PF00339">
    <property type="entry name" value="Arrestin_N"/>
    <property type="match status" value="1"/>
</dbReference>
<dbReference type="GO" id="GO:0005829">
    <property type="term" value="C:cytosol"/>
    <property type="evidence" value="ECO:0007669"/>
    <property type="project" value="TreeGrafter"/>
</dbReference>
<feature type="domain" description="Arrestin-like N-terminal" evidence="2">
    <location>
        <begin position="38"/>
        <end position="148"/>
    </location>
</feature>
<evidence type="ECO:0000313" key="4">
    <source>
        <dbReference type="Proteomes" id="UP000027586"/>
    </source>
</evidence>